<gene>
    <name evidence="1" type="ORF">C6Y45_13925</name>
</gene>
<sequence length="307" mass="33395">MQHTIHRHHHHFAWDKSIRPVHEIDPGSRLRFEVTDSSAGQLKPSSTAEDVARLDFDRVNPVNGPVFVKGAEPGDTLEVEIAGFGPQNWGWTAVIPGFGLLSSDFPNPYLKTWDLSGGRAQFTDGIEVPIAPFPGTIGTALPEEGPHSLVPPRQNGGNMDIRHLTKGTKLYLPVWVQGALFSVGDTHAAQGDGEVCGTAIEAPMDIDLSFKLHKGKQIKEPQFETPGPLQAGPPGRGHFVTTGFGTDLLTASKKAVSYMIEHLTMKYKLSDVEAYALCSVAVDLKISEAVDMPHYLVSAYLPLNIFK</sequence>
<keyword evidence="2" id="KW-1185">Reference proteome</keyword>
<protein>
    <submittedName>
        <fullName evidence="1">Acetamidase</fullName>
    </submittedName>
</protein>
<dbReference type="Pfam" id="PF03069">
    <property type="entry name" value="FmdA_AmdA"/>
    <property type="match status" value="2"/>
</dbReference>
<evidence type="ECO:0000313" key="2">
    <source>
        <dbReference type="Proteomes" id="UP000240509"/>
    </source>
</evidence>
<dbReference type="PANTHER" id="PTHR31891">
    <property type="entry name" value="FORMAMIDASE C869.04-RELATED"/>
    <property type="match status" value="1"/>
</dbReference>
<dbReference type="PANTHER" id="PTHR31891:SF1">
    <property type="entry name" value="FORMAMIDASE C869.04-RELATED"/>
    <property type="match status" value="1"/>
</dbReference>
<comment type="caution">
    <text evidence="1">The sequence shown here is derived from an EMBL/GenBank/DDBJ whole genome shotgun (WGS) entry which is preliminary data.</text>
</comment>
<dbReference type="RefSeq" id="WP_107585840.1">
    <property type="nucleotide sequence ID" value="NZ_PZJJ01000028.1"/>
</dbReference>
<dbReference type="InterPro" id="IPR004304">
    <property type="entry name" value="FmdA_AmdA"/>
</dbReference>
<dbReference type="GO" id="GO:0016811">
    <property type="term" value="F:hydrolase activity, acting on carbon-nitrogen (but not peptide) bonds, in linear amides"/>
    <property type="evidence" value="ECO:0007669"/>
    <property type="project" value="InterPro"/>
</dbReference>
<dbReference type="AlphaFoldDB" id="A0A2T4U3H0"/>
<dbReference type="Gene3D" id="3.10.28.20">
    <property type="entry name" value="Acetamidase/Formamidase-like domains"/>
    <property type="match status" value="1"/>
</dbReference>
<dbReference type="OrthoDB" id="9811740at2"/>
<dbReference type="Gene3D" id="2.60.120.580">
    <property type="entry name" value="Acetamidase/Formamidase-like domains"/>
    <property type="match status" value="2"/>
</dbReference>
<dbReference type="SUPFAM" id="SSF141130">
    <property type="entry name" value="Acetamidase/Formamidase-like"/>
    <property type="match status" value="1"/>
</dbReference>
<name>A0A2T4U3H0_9BACI</name>
<dbReference type="EMBL" id="PZJJ01000028">
    <property type="protein sequence ID" value="PTL37950.1"/>
    <property type="molecule type" value="Genomic_DNA"/>
</dbReference>
<dbReference type="Proteomes" id="UP000240509">
    <property type="component" value="Unassembled WGS sequence"/>
</dbReference>
<accession>A0A2T4U3H0</accession>
<organism evidence="1 2">
    <name type="scientific">Alkalicoccus saliphilus</name>
    <dbReference type="NCBI Taxonomy" id="200989"/>
    <lineage>
        <taxon>Bacteria</taxon>
        <taxon>Bacillati</taxon>
        <taxon>Bacillota</taxon>
        <taxon>Bacilli</taxon>
        <taxon>Bacillales</taxon>
        <taxon>Bacillaceae</taxon>
        <taxon>Alkalicoccus</taxon>
    </lineage>
</organism>
<reference evidence="1 2" key="1">
    <citation type="submission" date="2018-03" db="EMBL/GenBank/DDBJ databases">
        <title>Alkalicoccus saliphilus sp. nov., isolated from a mineral pool.</title>
        <authorList>
            <person name="Zhao B."/>
        </authorList>
    </citation>
    <scope>NUCLEOTIDE SEQUENCE [LARGE SCALE GENOMIC DNA]</scope>
    <source>
        <strain evidence="1 2">6AG</strain>
    </source>
</reference>
<proteinExistence type="predicted"/>
<evidence type="ECO:0000313" key="1">
    <source>
        <dbReference type="EMBL" id="PTL37950.1"/>
    </source>
</evidence>